<keyword evidence="2" id="KW-1185">Reference proteome</keyword>
<sequence>MNNVTVCLLPFPSRTPCENIHSQVRSAALQQAKSCARVVALRETMCFKSAAGCECTASERTDGGLWALCPLRPFSLNFRCTSQRHSQVSRTNGKLFSPDGYPAAREFLLFGTWEWVGCLRAASALRWYFT</sequence>
<proteinExistence type="predicted"/>
<organism evidence="1 2">
    <name type="scientific">Hyaloscypha variabilis (strain UAMH 11265 / GT02V1 / F)</name>
    <name type="common">Meliniomyces variabilis</name>
    <dbReference type="NCBI Taxonomy" id="1149755"/>
    <lineage>
        <taxon>Eukaryota</taxon>
        <taxon>Fungi</taxon>
        <taxon>Dikarya</taxon>
        <taxon>Ascomycota</taxon>
        <taxon>Pezizomycotina</taxon>
        <taxon>Leotiomycetes</taxon>
        <taxon>Helotiales</taxon>
        <taxon>Hyaloscyphaceae</taxon>
        <taxon>Hyaloscypha</taxon>
        <taxon>Hyaloscypha variabilis</taxon>
    </lineage>
</organism>
<name>A0A2J6RPR1_HYAVF</name>
<evidence type="ECO:0000313" key="1">
    <source>
        <dbReference type="EMBL" id="PMD40498.1"/>
    </source>
</evidence>
<gene>
    <name evidence="1" type="ORF">L207DRAFT_339652</name>
</gene>
<evidence type="ECO:0000313" key="2">
    <source>
        <dbReference type="Proteomes" id="UP000235786"/>
    </source>
</evidence>
<protein>
    <submittedName>
        <fullName evidence="1">Uncharacterized protein</fullName>
    </submittedName>
</protein>
<dbReference type="EMBL" id="KZ613945">
    <property type="protein sequence ID" value="PMD40498.1"/>
    <property type="molecule type" value="Genomic_DNA"/>
</dbReference>
<reference evidence="1 2" key="1">
    <citation type="submission" date="2016-04" db="EMBL/GenBank/DDBJ databases">
        <title>A degradative enzymes factory behind the ericoid mycorrhizal symbiosis.</title>
        <authorList>
            <consortium name="DOE Joint Genome Institute"/>
            <person name="Martino E."/>
            <person name="Morin E."/>
            <person name="Grelet G."/>
            <person name="Kuo A."/>
            <person name="Kohler A."/>
            <person name="Daghino S."/>
            <person name="Barry K."/>
            <person name="Choi C."/>
            <person name="Cichocki N."/>
            <person name="Clum A."/>
            <person name="Copeland A."/>
            <person name="Hainaut M."/>
            <person name="Haridas S."/>
            <person name="Labutti K."/>
            <person name="Lindquist E."/>
            <person name="Lipzen A."/>
            <person name="Khouja H.-R."/>
            <person name="Murat C."/>
            <person name="Ohm R."/>
            <person name="Olson A."/>
            <person name="Spatafora J."/>
            <person name="Veneault-Fourrey C."/>
            <person name="Henrissat B."/>
            <person name="Grigoriev I."/>
            <person name="Martin F."/>
            <person name="Perotto S."/>
        </authorList>
    </citation>
    <scope>NUCLEOTIDE SEQUENCE [LARGE SCALE GENOMIC DNA]</scope>
    <source>
        <strain evidence="1 2">F</strain>
    </source>
</reference>
<dbReference type="Proteomes" id="UP000235786">
    <property type="component" value="Unassembled WGS sequence"/>
</dbReference>
<dbReference type="AlphaFoldDB" id="A0A2J6RPR1"/>
<accession>A0A2J6RPR1</accession>